<proteinExistence type="inferred from homology"/>
<dbReference type="InterPro" id="IPR009010">
    <property type="entry name" value="Asp_de-COase-like_dom_sf"/>
</dbReference>
<organism evidence="9 10">
    <name type="scientific">Nannochloropsis gaditana</name>
    <dbReference type="NCBI Taxonomy" id="72520"/>
    <lineage>
        <taxon>Eukaryota</taxon>
        <taxon>Sar</taxon>
        <taxon>Stramenopiles</taxon>
        <taxon>Ochrophyta</taxon>
        <taxon>Eustigmatophyceae</taxon>
        <taxon>Eustigmatales</taxon>
        <taxon>Monodopsidaceae</taxon>
        <taxon>Nannochloropsis</taxon>
    </lineage>
</organism>
<dbReference type="GO" id="GO:0006891">
    <property type="term" value="P:intra-Golgi vesicle-mediated transport"/>
    <property type="evidence" value="ECO:0007669"/>
    <property type="project" value="TreeGrafter"/>
</dbReference>
<dbReference type="InterPro" id="IPR003960">
    <property type="entry name" value="ATPase_AAA_CS"/>
</dbReference>
<evidence type="ECO:0000256" key="7">
    <source>
        <dbReference type="SAM" id="MobiDB-lite"/>
    </source>
</evidence>
<evidence type="ECO:0000256" key="4">
    <source>
        <dbReference type="ARBA" id="ARBA00022840"/>
    </source>
</evidence>
<comment type="subcellular location">
    <subcellularLocation>
        <location evidence="6">Cytoplasm</location>
    </subcellularLocation>
</comment>
<dbReference type="InterPro" id="IPR039812">
    <property type="entry name" value="Vesicle-fus_ATPase"/>
</dbReference>
<keyword evidence="5 6" id="KW-0653">Protein transport</keyword>
<dbReference type="FunFam" id="3.40.50.300:FF:000166">
    <property type="entry name" value="vesicle-fusing ATPase isoform X1"/>
    <property type="match status" value="1"/>
</dbReference>
<dbReference type="EC" id="3.6.4.6" evidence="6"/>
<evidence type="ECO:0000256" key="5">
    <source>
        <dbReference type="ARBA" id="ARBA00022927"/>
    </source>
</evidence>
<sequence length="772" mass="83922">MPISVPLDDATPAAAAPSTCAQLPSGHRVSQKGAHNDRNTMDLAVGQQPSNSLAYTNRVYVSHPDWEFLLSRVGNPEASKIEDDALLITVNGLVFAVSPNKGIETGNIGLNSLQRRFGVFTLTQRVKVDIFESNAGLALTSVIVRVDLLAKGKVKSPLLLATEEMAGAFKAAFLSQVLQTQQPVAWDFRGTKLELIIESFQNLIPGGNCPNAGQLLQPTDVVFTKEKGAMVALSGANSGAPRDNIINPDFDFGKLGIGGLGNEFNQIFRRAFASRVFPGHIVKQLGINHVRGMLLWGPPGCGKTLIARTIGKILNAREPKIVNGPEVLDKYVGGSEERIRELFKDAEKEQQEMGDGSGLHVIIFDEIDAICKSRGSSRDSTGVSDSIVNQLLSKIDGVNSLNNILVIGMTNRKDMIDEAVLRPGRLEVHVEIGLPDEEGRLQIISIHTKSMREHKRIAPEAVGKLAELARATKNYSGAEIEGLVKSAASFAFQRNVNVKDLSQLKEEELIVEWADFQRALLEVPPRLGANSEELEVLFRNGIVPYGSSFDAIMMTLRRFVQQVRVSDRTPLLSVLLEGAPSTGKTAIAASLGVQSEFPFVRVVSADAMVGFSETAKCSAILKAFQDSSRSPLSVIVLDDLERLIDYSPIGPRFSNTVVQTLLVLLKKPPTSPDKRLLVIGTTSVAAHLEDLQLVQGFNVMLTVPQLTGPEEIKTVLREVVTSLSQKEMDDITSAISQPIGIKQLLMVTEMARQGEETVSTDRFLECLHICGF</sequence>
<dbReference type="AlphaFoldDB" id="W7T4M8"/>
<keyword evidence="4 6" id="KW-0067">ATP-binding</keyword>
<keyword evidence="6" id="KW-0931">ER-Golgi transport</keyword>
<feature type="domain" description="AAA+ ATPase" evidence="8">
    <location>
        <begin position="289"/>
        <end position="436"/>
    </location>
</feature>
<evidence type="ECO:0000313" key="10">
    <source>
        <dbReference type="Proteomes" id="UP000019335"/>
    </source>
</evidence>
<dbReference type="GO" id="GO:0005524">
    <property type="term" value="F:ATP binding"/>
    <property type="evidence" value="ECO:0007669"/>
    <property type="project" value="UniProtKB-UniRule"/>
</dbReference>
<feature type="compositionally biased region" description="Low complexity" evidence="7">
    <location>
        <begin position="10"/>
        <end position="21"/>
    </location>
</feature>
<dbReference type="InterPro" id="IPR041569">
    <property type="entry name" value="AAA_lid_3"/>
</dbReference>
<comment type="function">
    <text evidence="6">Required for vesicle-mediated transport. Catalyzes the fusion of transport vesicles within the Golgi cisternae. Is also required for transport from the endoplasmic reticulum to the Golgi stack. Seems to function as a fusion protein required for the delivery of cargo proteins to all compartments of the Golgi stack independent of vesicle origin.</text>
</comment>
<comment type="caution">
    <text evidence="9">The sequence shown here is derived from an EMBL/GenBank/DDBJ whole genome shotgun (WGS) entry which is preliminary data.</text>
</comment>
<dbReference type="Gene3D" id="3.40.50.300">
    <property type="entry name" value="P-loop containing nucleotide triphosphate hydrolases"/>
    <property type="match status" value="2"/>
</dbReference>
<dbReference type="InterPro" id="IPR027417">
    <property type="entry name" value="P-loop_NTPase"/>
</dbReference>
<evidence type="ECO:0000256" key="3">
    <source>
        <dbReference type="ARBA" id="ARBA00022741"/>
    </source>
</evidence>
<dbReference type="InterPro" id="IPR003959">
    <property type="entry name" value="ATPase_AAA_core"/>
</dbReference>
<dbReference type="InterPro" id="IPR029067">
    <property type="entry name" value="CDC48_domain_2-like_sf"/>
</dbReference>
<dbReference type="Gene3D" id="2.40.40.20">
    <property type="match status" value="1"/>
</dbReference>
<dbReference type="GO" id="GO:0005795">
    <property type="term" value="C:Golgi stack"/>
    <property type="evidence" value="ECO:0007669"/>
    <property type="project" value="TreeGrafter"/>
</dbReference>
<dbReference type="PANTHER" id="PTHR23078:SF3">
    <property type="entry name" value="VESICLE-FUSING ATPASE"/>
    <property type="match status" value="1"/>
</dbReference>
<gene>
    <name evidence="9" type="ORF">Naga_100019g25</name>
</gene>
<dbReference type="GO" id="GO:0046872">
    <property type="term" value="F:metal ion binding"/>
    <property type="evidence" value="ECO:0007669"/>
    <property type="project" value="UniProtKB-UniRule"/>
</dbReference>
<dbReference type="PANTHER" id="PTHR23078">
    <property type="entry name" value="VESICULAR-FUSION PROTEIN NSF"/>
    <property type="match status" value="1"/>
</dbReference>
<comment type="catalytic activity">
    <reaction evidence="6">
        <text>ATP + H2O = ADP + phosphate + H(+)</text>
        <dbReference type="Rhea" id="RHEA:13065"/>
        <dbReference type="ChEBI" id="CHEBI:15377"/>
        <dbReference type="ChEBI" id="CHEBI:15378"/>
        <dbReference type="ChEBI" id="CHEBI:30616"/>
        <dbReference type="ChEBI" id="CHEBI:43474"/>
        <dbReference type="ChEBI" id="CHEBI:456216"/>
        <dbReference type="EC" id="3.6.4.6"/>
    </reaction>
</comment>
<dbReference type="Proteomes" id="UP000019335">
    <property type="component" value="Unassembled WGS sequence"/>
</dbReference>
<evidence type="ECO:0000256" key="2">
    <source>
        <dbReference type="ARBA" id="ARBA00022448"/>
    </source>
</evidence>
<feature type="domain" description="AAA+ ATPase" evidence="8">
    <location>
        <begin position="570"/>
        <end position="707"/>
    </location>
</feature>
<accession>W7T4M8</accession>
<dbReference type="OrthoDB" id="9982946at2759"/>
<evidence type="ECO:0000259" key="8">
    <source>
        <dbReference type="SMART" id="SM00382"/>
    </source>
</evidence>
<dbReference type="FunFam" id="3.40.50.300:FF:000187">
    <property type="entry name" value="Vesicular-fusion ATPase SEC18"/>
    <property type="match status" value="1"/>
</dbReference>
<protein>
    <recommendedName>
        <fullName evidence="6">Vesicle-fusing ATPase</fullName>
        <ecNumber evidence="6">3.6.4.6</ecNumber>
    </recommendedName>
</protein>
<dbReference type="SUPFAM" id="SSF50692">
    <property type="entry name" value="ADC-like"/>
    <property type="match status" value="1"/>
</dbReference>
<dbReference type="EMBL" id="AZIL01002467">
    <property type="protein sequence ID" value="EWM21512.1"/>
    <property type="molecule type" value="Genomic_DNA"/>
</dbReference>
<dbReference type="Gene3D" id="3.10.330.10">
    <property type="match status" value="1"/>
</dbReference>
<dbReference type="InterPro" id="IPR003593">
    <property type="entry name" value="AAA+_ATPase"/>
</dbReference>
<dbReference type="GO" id="GO:0043001">
    <property type="term" value="P:Golgi to plasma membrane protein transport"/>
    <property type="evidence" value="ECO:0007669"/>
    <property type="project" value="TreeGrafter"/>
</dbReference>
<name>W7T4M8_9STRA</name>
<keyword evidence="2 6" id="KW-0813">Transport</keyword>
<keyword evidence="6" id="KW-0378">Hydrolase</keyword>
<evidence type="ECO:0000313" key="9">
    <source>
        <dbReference type="EMBL" id="EWM21512.1"/>
    </source>
</evidence>
<comment type="similarity">
    <text evidence="1 6">Belongs to the AAA ATPase family.</text>
</comment>
<dbReference type="SMART" id="SM00382">
    <property type="entry name" value="AAA"/>
    <property type="match status" value="2"/>
</dbReference>
<keyword evidence="6" id="KW-0963">Cytoplasm</keyword>
<dbReference type="Pfam" id="PF00004">
    <property type="entry name" value="AAA"/>
    <property type="match status" value="2"/>
</dbReference>
<dbReference type="Pfam" id="PF17862">
    <property type="entry name" value="AAA_lid_3"/>
    <property type="match status" value="1"/>
</dbReference>
<dbReference type="SUPFAM" id="SSF52540">
    <property type="entry name" value="P-loop containing nucleoside triphosphate hydrolases"/>
    <property type="match status" value="2"/>
</dbReference>
<reference evidence="9 10" key="1">
    <citation type="journal article" date="2014" name="Mol. Plant">
        <title>Chromosome Scale Genome Assembly and Transcriptome Profiling of Nannochloropsis gaditana in Nitrogen Depletion.</title>
        <authorList>
            <person name="Corteggiani Carpinelli E."/>
            <person name="Telatin A."/>
            <person name="Vitulo N."/>
            <person name="Forcato C."/>
            <person name="D'Angelo M."/>
            <person name="Schiavon R."/>
            <person name="Vezzi A."/>
            <person name="Giacometti G.M."/>
            <person name="Morosinotto T."/>
            <person name="Valle G."/>
        </authorList>
    </citation>
    <scope>NUCLEOTIDE SEQUENCE [LARGE SCALE GENOMIC DNA]</scope>
    <source>
        <strain evidence="9 10">B-31</strain>
    </source>
</reference>
<keyword evidence="6" id="KW-0460">Magnesium</keyword>
<dbReference type="Gene3D" id="1.10.8.60">
    <property type="match status" value="2"/>
</dbReference>
<evidence type="ECO:0000256" key="1">
    <source>
        <dbReference type="ARBA" id="ARBA00006914"/>
    </source>
</evidence>
<comment type="cofactor">
    <cofactor evidence="6">
        <name>Mg(2+)</name>
        <dbReference type="ChEBI" id="CHEBI:18420"/>
    </cofactor>
    <text evidence="6">Binds 1 Mg(2+) ion per subunit.</text>
</comment>
<dbReference type="FunFam" id="1.10.8.60:FF:000115">
    <property type="entry name" value="N-ethylmaleimide-sensitive fusion protein, putative"/>
    <property type="match status" value="1"/>
</dbReference>
<dbReference type="PROSITE" id="PS00674">
    <property type="entry name" value="AAA"/>
    <property type="match status" value="1"/>
</dbReference>
<keyword evidence="3 6" id="KW-0547">Nucleotide-binding</keyword>
<keyword evidence="6" id="KW-0479">Metal-binding</keyword>
<evidence type="ECO:0000256" key="6">
    <source>
        <dbReference type="RuleBase" id="RU367045"/>
    </source>
</evidence>
<keyword evidence="10" id="KW-1185">Reference proteome</keyword>
<dbReference type="GO" id="GO:0016887">
    <property type="term" value="F:ATP hydrolysis activity"/>
    <property type="evidence" value="ECO:0007669"/>
    <property type="project" value="InterPro"/>
</dbReference>
<dbReference type="SUPFAM" id="SSF54585">
    <property type="entry name" value="Cdc48 domain 2-like"/>
    <property type="match status" value="1"/>
</dbReference>
<feature type="region of interest" description="Disordered" evidence="7">
    <location>
        <begin position="1"/>
        <end position="34"/>
    </location>
</feature>
<dbReference type="GO" id="GO:0035494">
    <property type="term" value="P:SNARE complex disassembly"/>
    <property type="evidence" value="ECO:0007669"/>
    <property type="project" value="InterPro"/>
</dbReference>